<dbReference type="EMBL" id="JAUPFM010000018">
    <property type="protein sequence ID" value="KAK2822573.1"/>
    <property type="molecule type" value="Genomic_DNA"/>
</dbReference>
<dbReference type="CDD" id="cd16453">
    <property type="entry name" value="RING-Ubox"/>
    <property type="match status" value="1"/>
</dbReference>
<dbReference type="PANTHER" id="PTHR12475">
    <property type="match status" value="1"/>
</dbReference>
<dbReference type="Pfam" id="PF13279">
    <property type="entry name" value="4HBT_2"/>
    <property type="match status" value="2"/>
</dbReference>
<dbReference type="InterPro" id="IPR016135">
    <property type="entry name" value="UBQ-conjugating_enzyme/RWD"/>
</dbReference>
<reference evidence="6" key="1">
    <citation type="submission" date="2023-07" db="EMBL/GenBank/DDBJ databases">
        <title>Chromosome-level Genome Assembly of Striped Snakehead (Channa striata).</title>
        <authorList>
            <person name="Liu H."/>
        </authorList>
    </citation>
    <scope>NUCLEOTIDE SEQUENCE</scope>
    <source>
        <strain evidence="6">Gz</strain>
        <tissue evidence="6">Muscle</tissue>
    </source>
</reference>
<dbReference type="CDD" id="cd23833">
    <property type="entry name" value="UBCc_ApmR795-like"/>
    <property type="match status" value="1"/>
</dbReference>
<keyword evidence="3" id="KW-1133">Transmembrane helix</keyword>
<dbReference type="InterPro" id="IPR003613">
    <property type="entry name" value="Ubox_domain"/>
</dbReference>
<dbReference type="SUPFAM" id="SSF53300">
    <property type="entry name" value="vWA-like"/>
    <property type="match status" value="1"/>
</dbReference>
<keyword evidence="3" id="KW-0472">Membrane</keyword>
<dbReference type="CDD" id="cd00586">
    <property type="entry name" value="4HBT"/>
    <property type="match status" value="2"/>
</dbReference>
<protein>
    <recommendedName>
        <fullName evidence="2">Protein THEM6</fullName>
    </recommendedName>
</protein>
<dbReference type="Pfam" id="PF04564">
    <property type="entry name" value="U-box"/>
    <property type="match status" value="1"/>
</dbReference>
<gene>
    <name evidence="6" type="ORF">Q5P01_022638</name>
</gene>
<dbReference type="Gene3D" id="3.10.110.10">
    <property type="entry name" value="Ubiquitin Conjugating Enzyme"/>
    <property type="match status" value="1"/>
</dbReference>
<dbReference type="Gene3D" id="3.10.129.10">
    <property type="entry name" value="Hotdog Thioesterase"/>
    <property type="match status" value="2"/>
</dbReference>
<dbReference type="Gene3D" id="3.30.40.10">
    <property type="entry name" value="Zinc/RING finger domain, C3HC4 (zinc finger)"/>
    <property type="match status" value="1"/>
</dbReference>
<dbReference type="InterPro" id="IPR029069">
    <property type="entry name" value="HotDog_dom_sf"/>
</dbReference>
<evidence type="ECO:0000313" key="7">
    <source>
        <dbReference type="Proteomes" id="UP001187415"/>
    </source>
</evidence>
<evidence type="ECO:0000256" key="1">
    <source>
        <dbReference type="ARBA" id="ARBA00038228"/>
    </source>
</evidence>
<dbReference type="SMART" id="SM00212">
    <property type="entry name" value="UBCc"/>
    <property type="match status" value="1"/>
</dbReference>
<keyword evidence="7" id="KW-1185">Reference proteome</keyword>
<feature type="domain" description="VWFA" evidence="5">
    <location>
        <begin position="589"/>
        <end position="780"/>
    </location>
</feature>
<sequence>MGAIFNLLQQYRLESYHNQFSQMGVKDERDFLDGVTDDDLTRLGFSHVEKNRYSAMKNFIQRPKALKDQVQTVTPMQKSKQSFCLQYTYPKCPQPKSIIDMDPDQNTVEDLMLRICHLEKIGNSKGVCLYTVDGMPLTDDPFFNTWSLKDRHIENGAVIYAMFTPKENLMEAPKMSQPEFGETPGGLPLVVLRCHIMLKGDYELMVNLEKDTITSLTVKLANASGIPSHVLHYVGKHCDGETLQTCQISEASVVVFSLSTFPDETTYDETFFINDVVPSVPQTQKGISVFLSSLYVVKRHNSNALQNKLIAYIRKLTGCNPLAQSLHQLLCRNEIMTMHQKIAVVEGLYMLFRELLPQLGSQRGEKVIKDLDVFENSLCCWAYLISRAKESDPASDRENYAPISLVSEDGGRFCEPVRIPGVPGVFERADVLQKIQDGEKIPNCTEENLRETSLQRATDIEKVLLSLPPFMTTYPLWIDHDKTTGQNFQVSLRITFGSMVEMLKSFPYLNVTPPLHLKGLGVSENLLVLLSKDNLGVYLHKGKGSMDMILVRDCLEGEVETVDVNVLAAKTGDQRDDHSFVTTRTPKEAILVLIDTSSSMEEECYENAGIKKINAVKELFHNFASRSMAYDFHHVIGLVKFDTMVKTLHTFTENLEKFKEHIRTLEPNGCTLLYDALRRGVLELNKVKTEFPDCRLRIICLTDGIDSGSSIEPVDVTVRLLKSDIVVDSILLGNVKNNMLHGISNATGGCCFNPQTTKEGLRLFEIETVLSLEQRKPKKILDPSSITERALTGIFKTHGYDKYPETSLPSLMTTKVTVTESALKRKIRQSRDGHFMEKDKRILEELKSLHCDPHPFFRVFPSESDFTFWRILMQGPPDTPYEKGVFELYCQFGPDYPVQPPLVRFVTQESSAIYHCNVNSVGRICHNIFDRCYNAHISLRDIFDAVYGLLIIPEPDDPLDSILAEEFLTSCETYEREARKHTEERAGKSLDDMEKKLVDAVPQFVPQHLMCPLTKKLFVDPVKTVYDTVYERKAIEEHLKQHQYEPLAGPGHNLELSDIKPDWNMKKMCCRVGKLYLKTAEMWWVLWVLAALLVLFCTLDVWYFLRVGVVILRASFQPPVRDITAEQVLTGRVTPHDIDMCHMNNARYLRECDFARFSLFVRNGVLKALRALRASMVVGATTIRYRRPLCIGEGYELRSRIVTWDDKAFYLEQKFVSTKDGLVCAIMYCKQSVIRCSPDKIMQHLCKRKVECPEFPEDLQHWHSVQDAREMMLLVLGALLLLFCTLDVWYFLRGAQVFVQAWFQPRILDILAEQSIDGMVLPHDLDYMGHMNNSRYLRECDFARFHHYMRNGLFMASRKLGAKMVVGASTIRYRRSLAFREAFEIRTKVVGWDEKAFYLEQRFVSKKDGFVSAVMLCRQNVVHCSPERIIEIVCKRKIECPEFPEDLKHWISFISASSQALRAESGLEGKNK</sequence>
<dbReference type="GO" id="GO:0016567">
    <property type="term" value="P:protein ubiquitination"/>
    <property type="evidence" value="ECO:0007669"/>
    <property type="project" value="InterPro"/>
</dbReference>
<feature type="domain" description="UBC core" evidence="4">
    <location>
        <begin position="837"/>
        <end position="987"/>
    </location>
</feature>
<dbReference type="InterPro" id="IPR051490">
    <property type="entry name" value="THEM6_lcsJ_thioesterase"/>
</dbReference>
<dbReference type="InterPro" id="IPR013083">
    <property type="entry name" value="Znf_RING/FYVE/PHD"/>
</dbReference>
<feature type="transmembrane region" description="Helical" evidence="3">
    <location>
        <begin position="1271"/>
        <end position="1292"/>
    </location>
</feature>
<name>A0AA88IY52_CHASR</name>
<dbReference type="PROSITE" id="PS50127">
    <property type="entry name" value="UBC_2"/>
    <property type="match status" value="1"/>
</dbReference>
<dbReference type="SUPFAM" id="SSF54637">
    <property type="entry name" value="Thioesterase/thiol ester dehydrase-isomerase"/>
    <property type="match status" value="2"/>
</dbReference>
<feature type="transmembrane region" description="Helical" evidence="3">
    <location>
        <begin position="1082"/>
        <end position="1105"/>
    </location>
</feature>
<proteinExistence type="inferred from homology"/>
<dbReference type="GO" id="GO:0004842">
    <property type="term" value="F:ubiquitin-protein transferase activity"/>
    <property type="evidence" value="ECO:0007669"/>
    <property type="project" value="InterPro"/>
</dbReference>
<dbReference type="PANTHER" id="PTHR12475:SF4">
    <property type="entry name" value="PROTEIN THEM6"/>
    <property type="match status" value="1"/>
</dbReference>
<dbReference type="InterPro" id="IPR036465">
    <property type="entry name" value="vWFA_dom_sf"/>
</dbReference>
<comment type="caution">
    <text evidence="6">The sequence shown here is derived from an EMBL/GenBank/DDBJ whole genome shotgun (WGS) entry which is preliminary data.</text>
</comment>
<dbReference type="SUPFAM" id="SSF57850">
    <property type="entry name" value="RING/U-box"/>
    <property type="match status" value="1"/>
</dbReference>
<dbReference type="InterPro" id="IPR000608">
    <property type="entry name" value="UBC"/>
</dbReference>
<dbReference type="SMART" id="SM00327">
    <property type="entry name" value="VWA"/>
    <property type="match status" value="1"/>
</dbReference>
<dbReference type="PROSITE" id="PS50234">
    <property type="entry name" value="VWFA"/>
    <property type="match status" value="1"/>
</dbReference>
<dbReference type="Pfam" id="PF13519">
    <property type="entry name" value="VWA_2"/>
    <property type="match status" value="1"/>
</dbReference>
<evidence type="ECO:0000256" key="3">
    <source>
        <dbReference type="SAM" id="Phobius"/>
    </source>
</evidence>
<evidence type="ECO:0000259" key="5">
    <source>
        <dbReference type="PROSITE" id="PS50234"/>
    </source>
</evidence>
<dbReference type="InterPro" id="IPR002035">
    <property type="entry name" value="VWF_A"/>
</dbReference>
<evidence type="ECO:0000259" key="4">
    <source>
        <dbReference type="PROSITE" id="PS50127"/>
    </source>
</evidence>
<evidence type="ECO:0000313" key="6">
    <source>
        <dbReference type="EMBL" id="KAK2822573.1"/>
    </source>
</evidence>
<organism evidence="6 7">
    <name type="scientific">Channa striata</name>
    <name type="common">Snakehead murrel</name>
    <name type="synonym">Ophicephalus striatus</name>
    <dbReference type="NCBI Taxonomy" id="64152"/>
    <lineage>
        <taxon>Eukaryota</taxon>
        <taxon>Metazoa</taxon>
        <taxon>Chordata</taxon>
        <taxon>Craniata</taxon>
        <taxon>Vertebrata</taxon>
        <taxon>Euteleostomi</taxon>
        <taxon>Actinopterygii</taxon>
        <taxon>Neopterygii</taxon>
        <taxon>Teleostei</taxon>
        <taxon>Neoteleostei</taxon>
        <taxon>Acanthomorphata</taxon>
        <taxon>Anabantaria</taxon>
        <taxon>Anabantiformes</taxon>
        <taxon>Channoidei</taxon>
        <taxon>Channidae</taxon>
        <taxon>Channa</taxon>
    </lineage>
</organism>
<dbReference type="SUPFAM" id="SSF54495">
    <property type="entry name" value="UBC-like"/>
    <property type="match status" value="1"/>
</dbReference>
<dbReference type="SMART" id="SM00504">
    <property type="entry name" value="Ubox"/>
    <property type="match status" value="1"/>
</dbReference>
<dbReference type="Proteomes" id="UP001187415">
    <property type="component" value="Unassembled WGS sequence"/>
</dbReference>
<dbReference type="Pfam" id="PF00179">
    <property type="entry name" value="UQ_con"/>
    <property type="match status" value="1"/>
</dbReference>
<evidence type="ECO:0000256" key="2">
    <source>
        <dbReference type="ARBA" id="ARBA00041112"/>
    </source>
</evidence>
<dbReference type="CDD" id="cd00198">
    <property type="entry name" value="vWFA"/>
    <property type="match status" value="1"/>
</dbReference>
<keyword evidence="3" id="KW-0812">Transmembrane</keyword>
<comment type="similarity">
    <text evidence="1">Belongs to the THEM6 family.</text>
</comment>
<accession>A0AA88IY52</accession>
<dbReference type="Gene3D" id="3.40.50.410">
    <property type="entry name" value="von Willebrand factor, type A domain"/>
    <property type="match status" value="1"/>
</dbReference>